<proteinExistence type="inferred from homology"/>
<evidence type="ECO:0000313" key="10">
    <source>
        <dbReference type="EMBL" id="TFK00776.1"/>
    </source>
</evidence>
<protein>
    <submittedName>
        <fullName evidence="10">Netrin-5</fullName>
    </submittedName>
</protein>
<dbReference type="GO" id="GO:0042554">
    <property type="term" value="P:superoxide anion generation"/>
    <property type="evidence" value="ECO:0007669"/>
    <property type="project" value="TreeGrafter"/>
</dbReference>
<dbReference type="Proteomes" id="UP000297703">
    <property type="component" value="Unassembled WGS sequence"/>
</dbReference>
<keyword evidence="5" id="KW-0677">Repeat</keyword>
<dbReference type="SUPFAM" id="SSF48452">
    <property type="entry name" value="TPR-like"/>
    <property type="match status" value="1"/>
</dbReference>
<organism evidence="10 11">
    <name type="scientific">Platysternon megacephalum</name>
    <name type="common">big-headed turtle</name>
    <dbReference type="NCBI Taxonomy" id="55544"/>
    <lineage>
        <taxon>Eukaryota</taxon>
        <taxon>Metazoa</taxon>
        <taxon>Chordata</taxon>
        <taxon>Craniata</taxon>
        <taxon>Vertebrata</taxon>
        <taxon>Euteleostomi</taxon>
        <taxon>Archelosauria</taxon>
        <taxon>Testudinata</taxon>
        <taxon>Testudines</taxon>
        <taxon>Cryptodira</taxon>
        <taxon>Durocryptodira</taxon>
        <taxon>Testudinoidea</taxon>
        <taxon>Platysternidae</taxon>
        <taxon>Platysternon</taxon>
    </lineage>
</organism>
<dbReference type="PANTHER" id="PTHR15175">
    <property type="entry name" value="NEUTROPHIL CYTOSOLIC FACTOR 2, NEUTROPHIL NADPH OXIDASE FACTOR 2"/>
    <property type="match status" value="1"/>
</dbReference>
<evidence type="ECO:0000256" key="4">
    <source>
        <dbReference type="ARBA" id="ARBA00022490"/>
    </source>
</evidence>
<dbReference type="Pfam" id="PF00018">
    <property type="entry name" value="SH3_1"/>
    <property type="match status" value="1"/>
</dbReference>
<evidence type="ECO:0000256" key="2">
    <source>
        <dbReference type="ARBA" id="ARBA00008051"/>
    </source>
</evidence>
<dbReference type="GO" id="GO:0005737">
    <property type="term" value="C:cytoplasm"/>
    <property type="evidence" value="ECO:0007669"/>
    <property type="project" value="UniProtKB-SubCell"/>
</dbReference>
<dbReference type="SUPFAM" id="SSF54277">
    <property type="entry name" value="CAD &amp; PB1 domains"/>
    <property type="match status" value="1"/>
</dbReference>
<evidence type="ECO:0000256" key="7">
    <source>
        <dbReference type="PROSITE-ProRule" id="PRU00192"/>
    </source>
</evidence>
<dbReference type="Gene3D" id="3.10.20.90">
    <property type="entry name" value="Phosphatidylinositol 3-kinase Catalytic Subunit, Chain A, domain 1"/>
    <property type="match status" value="1"/>
</dbReference>
<dbReference type="PROSITE" id="PS50002">
    <property type="entry name" value="SH3"/>
    <property type="match status" value="1"/>
</dbReference>
<dbReference type="SMART" id="SM00666">
    <property type="entry name" value="PB1"/>
    <property type="match status" value="1"/>
</dbReference>
<dbReference type="SMART" id="SM00326">
    <property type="entry name" value="SH3"/>
    <property type="match status" value="2"/>
</dbReference>
<dbReference type="GO" id="GO:0016176">
    <property type="term" value="F:superoxide-generating NADPH oxidase activator activity"/>
    <property type="evidence" value="ECO:0007669"/>
    <property type="project" value="TreeGrafter"/>
</dbReference>
<comment type="similarity">
    <text evidence="2">Belongs to the NCF2/NOXA1 family.</text>
</comment>
<dbReference type="AlphaFoldDB" id="A0A4D9DST3"/>
<accession>A0A4D9DST3</accession>
<feature type="region of interest" description="Disordered" evidence="8">
    <location>
        <begin position="308"/>
        <end position="340"/>
    </location>
</feature>
<evidence type="ECO:0000313" key="11">
    <source>
        <dbReference type="Proteomes" id="UP000297703"/>
    </source>
</evidence>
<dbReference type="InterPro" id="IPR036028">
    <property type="entry name" value="SH3-like_dom_sf"/>
</dbReference>
<evidence type="ECO:0000259" key="9">
    <source>
        <dbReference type="PROSITE" id="PS50002"/>
    </source>
</evidence>
<dbReference type="InterPro" id="IPR001452">
    <property type="entry name" value="SH3_domain"/>
</dbReference>
<evidence type="ECO:0000256" key="1">
    <source>
        <dbReference type="ARBA" id="ARBA00004496"/>
    </source>
</evidence>
<sequence>MAYRDLVRGWHEGILAMDKGDWDSALKIFSSIEEPSSRIYFNIGCVHLLTGNPEGALQAFDKTVTKDNHLAVGFFQRGFVCLQLEMYEEALYDFSMALTHLRNNPFIDYKQLGLRHMLCAWEVLYNTAAVQCRLGLWQEARITLEEATRQRPEGRTTSLDVALEWVQNHLFLEPIHVPLGEFFRPRKEEVEQLDSKDFLGKPKVISSVIPNDEYIGFEPLRPQRQGFYEPSVNAVRDRGSGYYRVVTHYYPEESEEMAVKGSTIIFVLTKGADGWATAICDGQKLRIPTSHLEPVYAPKADKWKVSNGIPLPPVKVPPKRPHLQEMDHQQPGPAEGEDTAADDADLQADLQVQCSPTSQTIKAIKSLVPKVPLAQDKASSSENRSILLKVHCDYTVKVNKALTLSDLRSLLRETFSQQAELGKLSCRLSDSKELIVISGEEELGKMWQQVTDGRLTLWCQGTDACSDRPVLYRMVAHHGYTAQRPEDLEFNEGDTLDILSEVNEEWLEGHCNGNFGIFPKCFAAQASIEAACP</sequence>
<dbReference type="OrthoDB" id="5983572at2759"/>
<comment type="subcellular location">
    <subcellularLocation>
        <location evidence="1">Cytoplasm</location>
    </subcellularLocation>
</comment>
<dbReference type="FunFam" id="2.30.30.40:FF:000212">
    <property type="entry name" value="NADPH oxidase activator 1"/>
    <property type="match status" value="1"/>
</dbReference>
<dbReference type="SUPFAM" id="SSF50044">
    <property type="entry name" value="SH3-domain"/>
    <property type="match status" value="2"/>
</dbReference>
<dbReference type="InterPro" id="IPR000270">
    <property type="entry name" value="PB1_dom"/>
</dbReference>
<dbReference type="InterPro" id="IPR051864">
    <property type="entry name" value="NCF2_NOXA1"/>
</dbReference>
<evidence type="ECO:0000256" key="6">
    <source>
        <dbReference type="ARBA" id="ARBA00022803"/>
    </source>
</evidence>
<dbReference type="Gene3D" id="2.30.30.40">
    <property type="entry name" value="SH3 Domains"/>
    <property type="match status" value="2"/>
</dbReference>
<dbReference type="STRING" id="55544.A0A4D9DST3"/>
<keyword evidence="6" id="KW-0802">TPR repeat</keyword>
<keyword evidence="3 7" id="KW-0728">SH3 domain</keyword>
<reference evidence="10 11" key="2">
    <citation type="submission" date="2019-04" db="EMBL/GenBank/DDBJ databases">
        <title>The genome sequence of big-headed turtle.</title>
        <authorList>
            <person name="Gong S."/>
        </authorList>
    </citation>
    <scope>NUCLEOTIDE SEQUENCE [LARGE SCALE GENOMIC DNA]</scope>
    <source>
        <strain evidence="10">DO16091913</strain>
        <tissue evidence="10">Muscle</tissue>
    </source>
</reference>
<keyword evidence="4" id="KW-0963">Cytoplasm</keyword>
<dbReference type="Pfam" id="PF00564">
    <property type="entry name" value="PB1"/>
    <property type="match status" value="1"/>
</dbReference>
<dbReference type="PANTHER" id="PTHR15175:SF4">
    <property type="entry name" value="NADPH OXIDASE ACTIVATOR 1"/>
    <property type="match status" value="1"/>
</dbReference>
<comment type="caution">
    <text evidence="10">The sequence shown here is derived from an EMBL/GenBank/DDBJ whole genome shotgun (WGS) entry which is preliminary data.</text>
</comment>
<gene>
    <name evidence="10" type="ORF">DR999_PMT17075</name>
</gene>
<dbReference type="FunFam" id="1.25.40.10:FF:000017">
    <property type="entry name" value="NADPH oxidase regulator NoxR"/>
    <property type="match status" value="1"/>
</dbReference>
<dbReference type="InterPro" id="IPR011990">
    <property type="entry name" value="TPR-like_helical_dom_sf"/>
</dbReference>
<name>A0A4D9DST3_9SAUR</name>
<dbReference type="EMBL" id="QXTE01000257">
    <property type="protein sequence ID" value="TFK00776.1"/>
    <property type="molecule type" value="Genomic_DNA"/>
</dbReference>
<dbReference type="PRINTS" id="PR00499">
    <property type="entry name" value="P67PHOX"/>
</dbReference>
<dbReference type="Gene3D" id="1.25.40.10">
    <property type="entry name" value="Tetratricopeptide repeat domain"/>
    <property type="match status" value="1"/>
</dbReference>
<dbReference type="SMART" id="SM00028">
    <property type="entry name" value="TPR"/>
    <property type="match status" value="3"/>
</dbReference>
<dbReference type="InterPro" id="IPR019734">
    <property type="entry name" value="TPR_rpt"/>
</dbReference>
<reference evidence="10 11" key="1">
    <citation type="submission" date="2019-04" db="EMBL/GenBank/DDBJ databases">
        <title>Draft genome of the big-headed turtle Platysternon megacephalum.</title>
        <authorList>
            <person name="Gong S."/>
        </authorList>
    </citation>
    <scope>NUCLEOTIDE SEQUENCE [LARGE SCALE GENOMIC DNA]</scope>
    <source>
        <strain evidence="10">DO16091913</strain>
        <tissue evidence="10">Muscle</tissue>
    </source>
</reference>
<keyword evidence="11" id="KW-1185">Reference proteome</keyword>
<evidence type="ECO:0000256" key="8">
    <source>
        <dbReference type="SAM" id="MobiDB-lite"/>
    </source>
</evidence>
<evidence type="ECO:0000256" key="3">
    <source>
        <dbReference type="ARBA" id="ARBA00022443"/>
    </source>
</evidence>
<feature type="domain" description="SH3" evidence="9">
    <location>
        <begin position="469"/>
        <end position="528"/>
    </location>
</feature>
<evidence type="ECO:0000256" key="5">
    <source>
        <dbReference type="ARBA" id="ARBA00022737"/>
    </source>
</evidence>